<organism evidence="1 2">
    <name type="scientific">Roseateles flavus</name>
    <dbReference type="NCBI Taxonomy" id="3149041"/>
    <lineage>
        <taxon>Bacteria</taxon>
        <taxon>Pseudomonadati</taxon>
        <taxon>Pseudomonadota</taxon>
        <taxon>Betaproteobacteria</taxon>
        <taxon>Burkholderiales</taxon>
        <taxon>Sphaerotilaceae</taxon>
        <taxon>Roseateles</taxon>
    </lineage>
</organism>
<dbReference type="Gene3D" id="3.30.1240.10">
    <property type="match status" value="1"/>
</dbReference>
<keyword evidence="2" id="KW-1185">Reference proteome</keyword>
<gene>
    <name evidence="1" type="ORF">ABDJ40_19255</name>
</gene>
<dbReference type="RefSeq" id="WP_347612041.1">
    <property type="nucleotide sequence ID" value="NZ_JBDPZC010000010.1"/>
</dbReference>
<dbReference type="InterPro" id="IPR023214">
    <property type="entry name" value="HAD_sf"/>
</dbReference>
<evidence type="ECO:0000313" key="1">
    <source>
        <dbReference type="EMBL" id="MEO3714911.1"/>
    </source>
</evidence>
<keyword evidence="1" id="KW-0378">Hydrolase</keyword>
<dbReference type="EC" id="3.1.3.-" evidence="1"/>
<protein>
    <submittedName>
        <fullName evidence="1">HAD family hydrolase</fullName>
        <ecNumber evidence="1">3.1.3.-</ecNumber>
    </submittedName>
</protein>
<name>A0ABV0GIN2_9BURK</name>
<dbReference type="Gene3D" id="3.40.50.1000">
    <property type="entry name" value="HAD superfamily/HAD-like"/>
    <property type="match status" value="1"/>
</dbReference>
<dbReference type="InterPro" id="IPR036412">
    <property type="entry name" value="HAD-like_sf"/>
</dbReference>
<dbReference type="EMBL" id="JBDPZC010000010">
    <property type="protein sequence ID" value="MEO3714911.1"/>
    <property type="molecule type" value="Genomic_DNA"/>
</dbReference>
<dbReference type="Proteomes" id="UP001462640">
    <property type="component" value="Unassembled WGS sequence"/>
</dbReference>
<evidence type="ECO:0000313" key="2">
    <source>
        <dbReference type="Proteomes" id="UP001462640"/>
    </source>
</evidence>
<comment type="caution">
    <text evidence="1">The sequence shown here is derived from an EMBL/GenBank/DDBJ whole genome shotgun (WGS) entry which is preliminary data.</text>
</comment>
<dbReference type="Pfam" id="PF08282">
    <property type="entry name" value="Hydrolase_3"/>
    <property type="match status" value="1"/>
</dbReference>
<reference evidence="1 2" key="1">
    <citation type="submission" date="2024-05" db="EMBL/GenBank/DDBJ databases">
        <title>Roseateles sp. 2.12 16S ribosomal RNA gene Genome sequencing and assembly.</title>
        <authorList>
            <person name="Woo H."/>
        </authorList>
    </citation>
    <scope>NUCLEOTIDE SEQUENCE [LARGE SCALE GENOMIC DNA]</scope>
    <source>
        <strain evidence="1 2">2.12</strain>
    </source>
</reference>
<accession>A0ABV0GIN2</accession>
<dbReference type="GO" id="GO:0016787">
    <property type="term" value="F:hydrolase activity"/>
    <property type="evidence" value="ECO:0007669"/>
    <property type="project" value="UniProtKB-KW"/>
</dbReference>
<proteinExistence type="predicted"/>
<sequence>MTLYVSDLDGTLLNRQGLLSDTTRTGLTELLGSGLVFTVASARHVVSIRQLLAGLPLSLPVISSNGAFISDLATGRHELVHGMDGALSEALFALVRRHGQMPFLSVHAPEGDRLCWQGVENEGQRHFVDERVLNGDPRLRQCTDLARELGGGPLMTLVVVGPHGPLQVLYEDIQAQFGEAVQCHLNEDLYRPDWPWLTVHDRRATKDQAIHILAQRYGLSDREVVVFGDQVNDITMLRAAHRGVAMANAIDEVKAEAQTVIGHHDEDAVLAFLRQEWAARR</sequence>
<dbReference type="SUPFAM" id="SSF56784">
    <property type="entry name" value="HAD-like"/>
    <property type="match status" value="1"/>
</dbReference>
<dbReference type="PANTHER" id="PTHR10000">
    <property type="entry name" value="PHOSPHOSERINE PHOSPHATASE"/>
    <property type="match status" value="1"/>
</dbReference>
<dbReference type="PROSITE" id="PS01229">
    <property type="entry name" value="COF_2"/>
    <property type="match status" value="1"/>
</dbReference>
<dbReference type="PANTHER" id="PTHR10000:SF8">
    <property type="entry name" value="HAD SUPERFAMILY HYDROLASE-LIKE, TYPE 3"/>
    <property type="match status" value="1"/>
</dbReference>